<keyword evidence="16" id="KW-1185">Reference proteome</keyword>
<dbReference type="GO" id="GO:0016020">
    <property type="term" value="C:membrane"/>
    <property type="evidence" value="ECO:0007669"/>
    <property type="project" value="UniProtKB-SubCell"/>
</dbReference>
<sequence length="460" mass="50757">MSLPTSWAALAVTAIFAWTLKTYLSQVRRKARLPPGPKPIPIIGNVLDMPRKHFGREFAELSKKHGDVIHLDLLGQSMIVLGSLQAASDLTEKKSTNNSDRPSSVMVDLCGFEWLTVLKKYGAEWRHHRRTFHHTPDDLSVHLKLSFGATVMRIAYGLDVADADDEYYKMVERVAEIGGEVAIPGRFLAEALPMLRILPSWSPGAEFKRFAIEANREMLYTVDYLFDAAKAAMDRGEAKDSMITRFFDNVASDDETEYAEQMMKEVAATTYVAGADTTNAAVAAFFLAMALHPEVQIKAQKELEAVVGTNRLPDFSDRASLPYTDALVKELLRWHVVLPIGVPHRVVADDEYRGKLIPGGATILVNVWALSRDPAVYPDPETFDPERFLQNGQLHVKGADPASFAFGFGRRVCPGRLLGEASLFILCASVLSVFSIGAPLDPDGKPVELKNTGPTNQMVA</sequence>
<dbReference type="SUPFAM" id="SSF48264">
    <property type="entry name" value="Cytochrome P450"/>
    <property type="match status" value="1"/>
</dbReference>
<dbReference type="PROSITE" id="PS00086">
    <property type="entry name" value="CYTOCHROME_P450"/>
    <property type="match status" value="1"/>
</dbReference>
<dbReference type="Proteomes" id="UP000308197">
    <property type="component" value="Unassembled WGS sequence"/>
</dbReference>
<evidence type="ECO:0000256" key="11">
    <source>
        <dbReference type="ARBA" id="ARBA00023033"/>
    </source>
</evidence>
<evidence type="ECO:0000256" key="9">
    <source>
        <dbReference type="ARBA" id="ARBA00023002"/>
    </source>
</evidence>
<organism evidence="15 16">
    <name type="scientific">Polyporus arcularius HHB13444</name>
    <dbReference type="NCBI Taxonomy" id="1314778"/>
    <lineage>
        <taxon>Eukaryota</taxon>
        <taxon>Fungi</taxon>
        <taxon>Dikarya</taxon>
        <taxon>Basidiomycota</taxon>
        <taxon>Agaricomycotina</taxon>
        <taxon>Agaricomycetes</taxon>
        <taxon>Polyporales</taxon>
        <taxon>Polyporaceae</taxon>
        <taxon>Polyporus</taxon>
    </lineage>
</organism>
<evidence type="ECO:0000313" key="15">
    <source>
        <dbReference type="EMBL" id="TFK92449.1"/>
    </source>
</evidence>
<evidence type="ECO:0000256" key="14">
    <source>
        <dbReference type="RuleBase" id="RU000461"/>
    </source>
</evidence>
<keyword evidence="7 13" id="KW-0479">Metal-binding</keyword>
<dbReference type="PANTHER" id="PTHR46300:SF7">
    <property type="entry name" value="P450, PUTATIVE (EUROFUNG)-RELATED"/>
    <property type="match status" value="1"/>
</dbReference>
<dbReference type="InterPro" id="IPR002401">
    <property type="entry name" value="Cyt_P450_E_grp-I"/>
</dbReference>
<gene>
    <name evidence="15" type="ORF">K466DRAFT_659256</name>
</gene>
<comment type="subcellular location">
    <subcellularLocation>
        <location evidence="2">Membrane</location>
        <topology evidence="2">Single-pass membrane protein</topology>
    </subcellularLocation>
</comment>
<dbReference type="InterPro" id="IPR017972">
    <property type="entry name" value="Cyt_P450_CS"/>
</dbReference>
<dbReference type="GO" id="GO:0020037">
    <property type="term" value="F:heme binding"/>
    <property type="evidence" value="ECO:0007669"/>
    <property type="project" value="InterPro"/>
</dbReference>
<protein>
    <submittedName>
        <fullName evidence="15">Cytochrome P450</fullName>
    </submittedName>
</protein>
<dbReference type="InterPro" id="IPR050364">
    <property type="entry name" value="Cytochrome_P450_fung"/>
</dbReference>
<keyword evidence="6" id="KW-0812">Transmembrane</keyword>
<keyword evidence="8" id="KW-1133">Transmembrane helix</keyword>
<evidence type="ECO:0000256" key="12">
    <source>
        <dbReference type="ARBA" id="ARBA00023136"/>
    </source>
</evidence>
<dbReference type="GO" id="GO:0005506">
    <property type="term" value="F:iron ion binding"/>
    <property type="evidence" value="ECO:0007669"/>
    <property type="project" value="InterPro"/>
</dbReference>
<keyword evidence="11 14" id="KW-0503">Monooxygenase</keyword>
<evidence type="ECO:0000256" key="7">
    <source>
        <dbReference type="ARBA" id="ARBA00022723"/>
    </source>
</evidence>
<evidence type="ECO:0000256" key="4">
    <source>
        <dbReference type="ARBA" id="ARBA00010617"/>
    </source>
</evidence>
<dbReference type="STRING" id="1314778.A0A5C3PUU2"/>
<name>A0A5C3PUU2_9APHY</name>
<keyword evidence="10 13" id="KW-0408">Iron</keyword>
<dbReference type="PRINTS" id="PR00385">
    <property type="entry name" value="P450"/>
</dbReference>
<comment type="similarity">
    <text evidence="4 14">Belongs to the cytochrome P450 family.</text>
</comment>
<evidence type="ECO:0000256" key="8">
    <source>
        <dbReference type="ARBA" id="ARBA00022989"/>
    </source>
</evidence>
<evidence type="ECO:0000313" key="16">
    <source>
        <dbReference type="Proteomes" id="UP000308197"/>
    </source>
</evidence>
<evidence type="ECO:0000256" key="3">
    <source>
        <dbReference type="ARBA" id="ARBA00005179"/>
    </source>
</evidence>
<feature type="binding site" description="axial binding residue" evidence="13">
    <location>
        <position position="413"/>
    </location>
    <ligand>
        <name>heme</name>
        <dbReference type="ChEBI" id="CHEBI:30413"/>
    </ligand>
    <ligandPart>
        <name>Fe</name>
        <dbReference type="ChEBI" id="CHEBI:18248"/>
    </ligandPart>
</feature>
<dbReference type="PRINTS" id="PR00463">
    <property type="entry name" value="EP450I"/>
</dbReference>
<evidence type="ECO:0000256" key="10">
    <source>
        <dbReference type="ARBA" id="ARBA00023004"/>
    </source>
</evidence>
<evidence type="ECO:0000256" key="13">
    <source>
        <dbReference type="PIRSR" id="PIRSR602401-1"/>
    </source>
</evidence>
<keyword evidence="12" id="KW-0472">Membrane</keyword>
<dbReference type="Gene3D" id="1.10.630.10">
    <property type="entry name" value="Cytochrome P450"/>
    <property type="match status" value="1"/>
</dbReference>
<dbReference type="InterPro" id="IPR001128">
    <property type="entry name" value="Cyt_P450"/>
</dbReference>
<keyword evidence="9 14" id="KW-0560">Oxidoreductase</keyword>
<dbReference type="GO" id="GO:0004497">
    <property type="term" value="F:monooxygenase activity"/>
    <property type="evidence" value="ECO:0007669"/>
    <property type="project" value="UniProtKB-KW"/>
</dbReference>
<dbReference type="InterPro" id="IPR036396">
    <property type="entry name" value="Cyt_P450_sf"/>
</dbReference>
<dbReference type="CDD" id="cd11065">
    <property type="entry name" value="CYP64-like"/>
    <property type="match status" value="1"/>
</dbReference>
<evidence type="ECO:0000256" key="2">
    <source>
        <dbReference type="ARBA" id="ARBA00004167"/>
    </source>
</evidence>
<dbReference type="AlphaFoldDB" id="A0A5C3PUU2"/>
<comment type="cofactor">
    <cofactor evidence="1 13">
        <name>heme</name>
        <dbReference type="ChEBI" id="CHEBI:30413"/>
    </cofactor>
</comment>
<proteinExistence type="inferred from homology"/>
<evidence type="ECO:0000256" key="5">
    <source>
        <dbReference type="ARBA" id="ARBA00022617"/>
    </source>
</evidence>
<dbReference type="InParanoid" id="A0A5C3PUU2"/>
<dbReference type="PANTHER" id="PTHR46300">
    <property type="entry name" value="P450, PUTATIVE (EUROFUNG)-RELATED-RELATED"/>
    <property type="match status" value="1"/>
</dbReference>
<evidence type="ECO:0000256" key="6">
    <source>
        <dbReference type="ARBA" id="ARBA00022692"/>
    </source>
</evidence>
<accession>A0A5C3PUU2</accession>
<reference evidence="15 16" key="1">
    <citation type="journal article" date="2019" name="Nat. Ecol. Evol.">
        <title>Megaphylogeny resolves global patterns of mushroom evolution.</title>
        <authorList>
            <person name="Varga T."/>
            <person name="Krizsan K."/>
            <person name="Foldi C."/>
            <person name="Dima B."/>
            <person name="Sanchez-Garcia M."/>
            <person name="Sanchez-Ramirez S."/>
            <person name="Szollosi G.J."/>
            <person name="Szarkandi J.G."/>
            <person name="Papp V."/>
            <person name="Albert L."/>
            <person name="Andreopoulos W."/>
            <person name="Angelini C."/>
            <person name="Antonin V."/>
            <person name="Barry K.W."/>
            <person name="Bougher N.L."/>
            <person name="Buchanan P."/>
            <person name="Buyck B."/>
            <person name="Bense V."/>
            <person name="Catcheside P."/>
            <person name="Chovatia M."/>
            <person name="Cooper J."/>
            <person name="Damon W."/>
            <person name="Desjardin D."/>
            <person name="Finy P."/>
            <person name="Geml J."/>
            <person name="Haridas S."/>
            <person name="Hughes K."/>
            <person name="Justo A."/>
            <person name="Karasinski D."/>
            <person name="Kautmanova I."/>
            <person name="Kiss B."/>
            <person name="Kocsube S."/>
            <person name="Kotiranta H."/>
            <person name="LaButti K.M."/>
            <person name="Lechner B.E."/>
            <person name="Liimatainen K."/>
            <person name="Lipzen A."/>
            <person name="Lukacs Z."/>
            <person name="Mihaltcheva S."/>
            <person name="Morgado L.N."/>
            <person name="Niskanen T."/>
            <person name="Noordeloos M.E."/>
            <person name="Ohm R.A."/>
            <person name="Ortiz-Santana B."/>
            <person name="Ovrebo C."/>
            <person name="Racz N."/>
            <person name="Riley R."/>
            <person name="Savchenko A."/>
            <person name="Shiryaev A."/>
            <person name="Soop K."/>
            <person name="Spirin V."/>
            <person name="Szebenyi C."/>
            <person name="Tomsovsky M."/>
            <person name="Tulloss R.E."/>
            <person name="Uehling J."/>
            <person name="Grigoriev I.V."/>
            <person name="Vagvolgyi C."/>
            <person name="Papp T."/>
            <person name="Martin F.M."/>
            <person name="Miettinen O."/>
            <person name="Hibbett D.S."/>
            <person name="Nagy L.G."/>
        </authorList>
    </citation>
    <scope>NUCLEOTIDE SEQUENCE [LARGE SCALE GENOMIC DNA]</scope>
    <source>
        <strain evidence="15 16">HHB13444</strain>
    </source>
</reference>
<dbReference type="Pfam" id="PF00067">
    <property type="entry name" value="p450"/>
    <property type="match status" value="2"/>
</dbReference>
<comment type="pathway">
    <text evidence="3">Secondary metabolite biosynthesis.</text>
</comment>
<dbReference type="EMBL" id="ML210998">
    <property type="protein sequence ID" value="TFK92449.1"/>
    <property type="molecule type" value="Genomic_DNA"/>
</dbReference>
<dbReference type="GO" id="GO:0016705">
    <property type="term" value="F:oxidoreductase activity, acting on paired donors, with incorporation or reduction of molecular oxygen"/>
    <property type="evidence" value="ECO:0007669"/>
    <property type="project" value="InterPro"/>
</dbReference>
<keyword evidence="5 13" id="KW-0349">Heme</keyword>
<evidence type="ECO:0000256" key="1">
    <source>
        <dbReference type="ARBA" id="ARBA00001971"/>
    </source>
</evidence>